<proteinExistence type="predicted"/>
<dbReference type="PANTHER" id="PTHR46579:SF1">
    <property type="entry name" value="F5_8 TYPE C DOMAIN-CONTAINING PROTEIN"/>
    <property type="match status" value="1"/>
</dbReference>
<evidence type="ECO:0000313" key="2">
    <source>
        <dbReference type="Proteomes" id="UP000015241"/>
    </source>
</evidence>
<evidence type="ECO:0000313" key="1">
    <source>
        <dbReference type="EMBL" id="EPS95761.1"/>
    </source>
</evidence>
<dbReference type="PANTHER" id="PTHR46579">
    <property type="entry name" value="F5/8 TYPE C DOMAIN-CONTAINING PROTEIN-RELATED"/>
    <property type="match status" value="1"/>
</dbReference>
<sequence length="251" mass="28604">MLLHVKGHNGKCPCRLCEIVGVRIPNKPRSPYYVPLDRAHHPDVGSVPNFTPRYDPFQLPRRTQDRFLSQARQVQSAPTEAESERLAKACSIKGVPLLSCLSSLSFPDSFPYDFMHLVWENIIKTLVALWTGQYRDLGADAGREDYVLAPETWKAIGQATANSGSTIPSAYGPAPPNVESDKQACTADSWSFWTLYIAPVVLRGRFRQEKYYKHFLKLVSILHICLQFEVTRTQVHEIRRGLAEWVQEYER</sequence>
<dbReference type="OrthoDB" id="2404451at2759"/>
<reference evidence="1 2" key="1">
    <citation type="journal article" date="2012" name="Science">
        <title>The Paleozoic origin of enzymatic lignin decomposition reconstructed from 31 fungal genomes.</title>
        <authorList>
            <person name="Floudas D."/>
            <person name="Binder M."/>
            <person name="Riley R."/>
            <person name="Barry K."/>
            <person name="Blanchette R.A."/>
            <person name="Henrissat B."/>
            <person name="Martinez A.T."/>
            <person name="Otillar R."/>
            <person name="Spatafora J.W."/>
            <person name="Yadav J.S."/>
            <person name="Aerts A."/>
            <person name="Benoit I."/>
            <person name="Boyd A."/>
            <person name="Carlson A."/>
            <person name="Copeland A."/>
            <person name="Coutinho P.M."/>
            <person name="de Vries R.P."/>
            <person name="Ferreira P."/>
            <person name="Findley K."/>
            <person name="Foster B."/>
            <person name="Gaskell J."/>
            <person name="Glotzer D."/>
            <person name="Gorecki P."/>
            <person name="Heitman J."/>
            <person name="Hesse C."/>
            <person name="Hori C."/>
            <person name="Igarashi K."/>
            <person name="Jurgens J.A."/>
            <person name="Kallen N."/>
            <person name="Kersten P."/>
            <person name="Kohler A."/>
            <person name="Kuees U."/>
            <person name="Kumar T.K.A."/>
            <person name="Kuo A."/>
            <person name="LaButti K."/>
            <person name="Larrondo L.F."/>
            <person name="Lindquist E."/>
            <person name="Ling A."/>
            <person name="Lombard V."/>
            <person name="Lucas S."/>
            <person name="Lundell T."/>
            <person name="Martin R."/>
            <person name="McLaughlin D.J."/>
            <person name="Morgenstern I."/>
            <person name="Morin E."/>
            <person name="Murat C."/>
            <person name="Nagy L.G."/>
            <person name="Nolan M."/>
            <person name="Ohm R.A."/>
            <person name="Patyshakuliyeva A."/>
            <person name="Rokas A."/>
            <person name="Ruiz-Duenas F.J."/>
            <person name="Sabat G."/>
            <person name="Salamov A."/>
            <person name="Samejima M."/>
            <person name="Schmutz J."/>
            <person name="Slot J.C."/>
            <person name="St John F."/>
            <person name="Stenlid J."/>
            <person name="Sun H."/>
            <person name="Sun S."/>
            <person name="Syed K."/>
            <person name="Tsang A."/>
            <person name="Wiebenga A."/>
            <person name="Young D."/>
            <person name="Pisabarro A."/>
            <person name="Eastwood D.C."/>
            <person name="Martin F."/>
            <person name="Cullen D."/>
            <person name="Grigoriev I.V."/>
            <person name="Hibbett D.S."/>
        </authorList>
    </citation>
    <scope>NUCLEOTIDE SEQUENCE</scope>
    <source>
        <strain evidence="2">FP-58527</strain>
    </source>
</reference>
<gene>
    <name evidence="1" type="ORF">FOMPIDRAFT_131384</name>
</gene>
<accession>S8DR77</accession>
<dbReference type="eggNOG" id="ENOG502SV4Z">
    <property type="taxonomic scope" value="Eukaryota"/>
</dbReference>
<dbReference type="HOGENOM" id="CLU_026593_0_0_1"/>
<dbReference type="Proteomes" id="UP000015241">
    <property type="component" value="Unassembled WGS sequence"/>
</dbReference>
<name>S8DR77_FOMSC</name>
<organism evidence="1 2">
    <name type="scientific">Fomitopsis schrenkii</name>
    <name type="common">Brown rot fungus</name>
    <dbReference type="NCBI Taxonomy" id="2126942"/>
    <lineage>
        <taxon>Eukaryota</taxon>
        <taxon>Fungi</taxon>
        <taxon>Dikarya</taxon>
        <taxon>Basidiomycota</taxon>
        <taxon>Agaricomycotina</taxon>
        <taxon>Agaricomycetes</taxon>
        <taxon>Polyporales</taxon>
        <taxon>Fomitopsis</taxon>
    </lineage>
</organism>
<keyword evidence="2" id="KW-1185">Reference proteome</keyword>
<dbReference type="EMBL" id="KE504200">
    <property type="protein sequence ID" value="EPS95761.1"/>
    <property type="molecule type" value="Genomic_DNA"/>
</dbReference>
<dbReference type="STRING" id="743788.S8DR77"/>
<dbReference type="InParanoid" id="S8DR77"/>
<dbReference type="AlphaFoldDB" id="S8DR77"/>
<protein>
    <submittedName>
        <fullName evidence="1">Uncharacterized protein</fullName>
    </submittedName>
</protein>